<dbReference type="PROSITE" id="PS00188">
    <property type="entry name" value="BIOTIN"/>
    <property type="match status" value="1"/>
</dbReference>
<dbReference type="Gene3D" id="1.20.272.10">
    <property type="match status" value="1"/>
</dbReference>
<dbReference type="InterPro" id="IPR034733">
    <property type="entry name" value="AcCoA_carboxyl_beta"/>
</dbReference>
<feature type="domain" description="ATP-grasp" evidence="20">
    <location>
        <begin position="953"/>
        <end position="1151"/>
    </location>
</feature>
<evidence type="ECO:0000256" key="4">
    <source>
        <dbReference type="ARBA" id="ARBA00022516"/>
    </source>
</evidence>
<dbReference type="EMBL" id="CAIX01000278">
    <property type="protein sequence ID" value="CCI10527.1"/>
    <property type="molecule type" value="Genomic_DNA"/>
</dbReference>
<dbReference type="InterPro" id="IPR011762">
    <property type="entry name" value="COA_CT_N"/>
</dbReference>
<dbReference type="GO" id="GO:0016887">
    <property type="term" value="F:ATP hydrolysis activity"/>
    <property type="evidence" value="ECO:0007669"/>
    <property type="project" value="InterPro"/>
</dbReference>
<dbReference type="Pfam" id="PF08519">
    <property type="entry name" value="RFC1"/>
    <property type="match status" value="1"/>
</dbReference>
<comment type="catalytic activity">
    <reaction evidence="14">
        <text>hydrogencarbonate + acetyl-CoA + ATP = malonyl-CoA + ADP + phosphate + H(+)</text>
        <dbReference type="Rhea" id="RHEA:11308"/>
        <dbReference type="ChEBI" id="CHEBI:15378"/>
        <dbReference type="ChEBI" id="CHEBI:17544"/>
        <dbReference type="ChEBI" id="CHEBI:30616"/>
        <dbReference type="ChEBI" id="CHEBI:43474"/>
        <dbReference type="ChEBI" id="CHEBI:57288"/>
        <dbReference type="ChEBI" id="CHEBI:57384"/>
        <dbReference type="ChEBI" id="CHEBI:456216"/>
        <dbReference type="EC" id="6.4.1.2"/>
    </reaction>
</comment>
<comment type="pathway">
    <text evidence="2">Lipid metabolism; malonyl-CoA biosynthesis; malonyl-CoA from acetyl-CoA: step 1/1.</text>
</comment>
<evidence type="ECO:0000256" key="7">
    <source>
        <dbReference type="ARBA" id="ARBA00022741"/>
    </source>
</evidence>
<feature type="compositionally biased region" description="Basic and acidic residues" evidence="18">
    <location>
        <begin position="707"/>
        <end position="717"/>
    </location>
</feature>
<dbReference type="Gene3D" id="1.10.8.60">
    <property type="match status" value="1"/>
</dbReference>
<proteinExistence type="inferred from homology"/>
<dbReference type="Pfam" id="PF25361">
    <property type="entry name" value="AAA_lid_RFC1"/>
    <property type="match status" value="1"/>
</dbReference>
<keyword evidence="10" id="KW-0443">Lipid metabolism</keyword>
<comment type="catalytic activity">
    <reaction evidence="15">
        <text>N(6)-biotinyl-L-lysyl-[protein] + hydrogencarbonate + ATP = N(6)-carboxybiotinyl-L-lysyl-[protein] + ADP + phosphate + H(+)</text>
        <dbReference type="Rhea" id="RHEA:13501"/>
        <dbReference type="Rhea" id="RHEA-COMP:10505"/>
        <dbReference type="Rhea" id="RHEA-COMP:10506"/>
        <dbReference type="ChEBI" id="CHEBI:15378"/>
        <dbReference type="ChEBI" id="CHEBI:17544"/>
        <dbReference type="ChEBI" id="CHEBI:30616"/>
        <dbReference type="ChEBI" id="CHEBI:43474"/>
        <dbReference type="ChEBI" id="CHEBI:83144"/>
        <dbReference type="ChEBI" id="CHEBI:83145"/>
        <dbReference type="ChEBI" id="CHEBI:456216"/>
        <dbReference type="EC" id="6.3.4.14"/>
    </reaction>
</comment>
<dbReference type="InterPro" id="IPR011763">
    <property type="entry name" value="COA_CT_C"/>
</dbReference>
<evidence type="ECO:0000256" key="3">
    <source>
        <dbReference type="ARBA" id="ARBA00006116"/>
    </source>
</evidence>
<dbReference type="PROSITE" id="PS50975">
    <property type="entry name" value="ATP_GRASP"/>
    <property type="match status" value="1"/>
</dbReference>
<dbReference type="SUPFAM" id="SSF56059">
    <property type="entry name" value="Glutathione synthetase ATP-binding domain-like"/>
    <property type="match status" value="1"/>
</dbReference>
<dbReference type="InterPro" id="IPR000089">
    <property type="entry name" value="Biotin_lipoyl"/>
</dbReference>
<dbReference type="Gene3D" id="2.40.460.10">
    <property type="entry name" value="Biotin dependent carboxylase carboxyltransferase"/>
    <property type="match status" value="1"/>
</dbReference>
<evidence type="ECO:0000256" key="1">
    <source>
        <dbReference type="ARBA" id="ARBA00001953"/>
    </source>
</evidence>
<dbReference type="InterPro" id="IPR005481">
    <property type="entry name" value="BC-like_N"/>
</dbReference>
<dbReference type="Pfam" id="PF00289">
    <property type="entry name" value="Biotin_carb_N"/>
    <property type="match status" value="1"/>
</dbReference>
<name>A0A024FUG0_9STRA</name>
<evidence type="ECO:0000256" key="18">
    <source>
        <dbReference type="SAM" id="MobiDB-lite"/>
    </source>
</evidence>
<evidence type="ECO:0000259" key="23">
    <source>
        <dbReference type="PROSITE" id="PS50989"/>
    </source>
</evidence>
<comment type="caution">
    <text evidence="24">The sequence shown here is derived from an EMBL/GenBank/DDBJ whole genome shotgun (WGS) entry which is preliminary data.</text>
</comment>
<evidence type="ECO:0000256" key="12">
    <source>
        <dbReference type="ARBA" id="ARBA00023267"/>
    </source>
</evidence>
<evidence type="ECO:0000256" key="13">
    <source>
        <dbReference type="ARBA" id="ARBA00023268"/>
    </source>
</evidence>
<dbReference type="InterPro" id="IPR011053">
    <property type="entry name" value="Single_hybrid_motif"/>
</dbReference>
<dbReference type="FunFam" id="3.30.1490.20:FF:000003">
    <property type="entry name" value="acetyl-CoA carboxylase isoform X1"/>
    <property type="match status" value="1"/>
</dbReference>
<dbReference type="PANTHER" id="PTHR45728">
    <property type="entry name" value="ACETYL-COA CARBOXYLASE, ISOFORM A"/>
    <property type="match status" value="1"/>
</dbReference>
<evidence type="ECO:0000313" key="25">
    <source>
        <dbReference type="Proteomes" id="UP000053237"/>
    </source>
</evidence>
<dbReference type="InterPro" id="IPR049074">
    <property type="entry name" value="ACCA_BT"/>
</dbReference>
<dbReference type="Proteomes" id="UP000053237">
    <property type="component" value="Unassembled WGS sequence"/>
</dbReference>
<dbReference type="SUPFAM" id="SSF52540">
    <property type="entry name" value="P-loop containing nucleoside triphosphate hydrolases"/>
    <property type="match status" value="1"/>
</dbReference>
<dbReference type="Gene3D" id="3.30.470.20">
    <property type="entry name" value="ATP-grasp fold, B domain"/>
    <property type="match status" value="1"/>
</dbReference>
<dbReference type="Pfam" id="PF00004">
    <property type="entry name" value="AAA"/>
    <property type="match status" value="1"/>
</dbReference>
<evidence type="ECO:0000259" key="21">
    <source>
        <dbReference type="PROSITE" id="PS50979"/>
    </source>
</evidence>
<evidence type="ECO:0000256" key="15">
    <source>
        <dbReference type="ARBA" id="ARBA00048600"/>
    </source>
</evidence>
<dbReference type="CDD" id="cd06850">
    <property type="entry name" value="biotinyl_domain"/>
    <property type="match status" value="1"/>
</dbReference>
<dbReference type="InterPro" id="IPR029045">
    <property type="entry name" value="ClpP/crotonase-like_dom_sf"/>
</dbReference>
<dbReference type="SUPFAM" id="SSF52440">
    <property type="entry name" value="PreATP-grasp domain"/>
    <property type="match status" value="1"/>
</dbReference>
<dbReference type="PROSITE" id="PS50980">
    <property type="entry name" value="COA_CT_NTER"/>
    <property type="match status" value="1"/>
</dbReference>
<protein>
    <submittedName>
        <fullName evidence="24">Uncharacterized protein</fullName>
    </submittedName>
</protein>
<dbReference type="InterPro" id="IPR001882">
    <property type="entry name" value="Biotin_BS"/>
</dbReference>
<dbReference type="PROSITE" id="PS00866">
    <property type="entry name" value="CPSASE_1"/>
    <property type="match status" value="1"/>
</dbReference>
<keyword evidence="13" id="KW-0511">Multifunctional enzyme</keyword>
<dbReference type="CDD" id="cd00009">
    <property type="entry name" value="AAA"/>
    <property type="match status" value="1"/>
</dbReference>
<dbReference type="PROSITE" id="PS50989">
    <property type="entry name" value="COA_CT_CTER"/>
    <property type="match status" value="1"/>
</dbReference>
<dbReference type="OrthoDB" id="14612at2759"/>
<dbReference type="Gene3D" id="3.90.1770.10">
    <property type="entry name" value="PreATP-grasp domain"/>
    <property type="match status" value="1"/>
</dbReference>
<dbReference type="InterPro" id="IPR005482">
    <property type="entry name" value="Biotin_COase_C"/>
</dbReference>
<dbReference type="GO" id="GO:0003677">
    <property type="term" value="F:DNA binding"/>
    <property type="evidence" value="ECO:0007669"/>
    <property type="project" value="InterPro"/>
</dbReference>
<feature type="domain" description="CoA carboxyltransferase C-terminal" evidence="23">
    <location>
        <begin position="2609"/>
        <end position="2926"/>
    </location>
</feature>
<dbReference type="Pfam" id="PF08326">
    <property type="entry name" value="ACC_central"/>
    <property type="match status" value="1"/>
</dbReference>
<feature type="coiled-coil region" evidence="17">
    <location>
        <begin position="2821"/>
        <end position="2848"/>
    </location>
</feature>
<evidence type="ECO:0000259" key="22">
    <source>
        <dbReference type="PROSITE" id="PS50980"/>
    </source>
</evidence>
<keyword evidence="8" id="KW-0276">Fatty acid metabolism</keyword>
<dbReference type="SMART" id="SM00878">
    <property type="entry name" value="Biotin_carb_C"/>
    <property type="match status" value="1"/>
</dbReference>
<dbReference type="Gene3D" id="2.40.50.100">
    <property type="match status" value="1"/>
</dbReference>
<evidence type="ECO:0000256" key="6">
    <source>
        <dbReference type="ARBA" id="ARBA00022705"/>
    </source>
</evidence>
<dbReference type="PROSITE" id="PS50172">
    <property type="entry name" value="BRCT"/>
    <property type="match status" value="1"/>
</dbReference>
<evidence type="ECO:0000256" key="17">
    <source>
        <dbReference type="SAM" id="Coils"/>
    </source>
</evidence>
<dbReference type="InterPro" id="IPR011764">
    <property type="entry name" value="Biotin_carboxylation_dom"/>
</dbReference>
<feature type="domain" description="CoA carboxyltransferase N-terminal" evidence="22">
    <location>
        <begin position="2262"/>
        <end position="2603"/>
    </location>
</feature>
<dbReference type="SMART" id="SM00292">
    <property type="entry name" value="BRCT"/>
    <property type="match status" value="1"/>
</dbReference>
<evidence type="ECO:0000256" key="14">
    <source>
        <dbReference type="ARBA" id="ARBA00048065"/>
    </source>
</evidence>
<sequence>MCGAIPDDLITSSDVDVLEVMDDLIASSESEGGEAIEEPKAKKQKVVKSNALIENVTSELASSCQLERPKPHPNCLNAKTFALSGIFDDLSRDDCIHLIKVCGGSISNSVTRNTNYLVLGTELENGADPTTSMKYKEAMRKNVQIISQLELYDLIKNAPKTSVKQSDETTRHQEALVNKASMNCLWVDKYAPKSFDNMIGNIELGKRLGQWLNDWNNIHVKKIKKVPPTNKLSENRGAKCVLLSGPPGIGKTTIATLVSKHCGFECIEYNASNTRSKKVLKATLGDILGSQALNLHPRNTQKQAGKNPRPAMQLSRRVVIMDEVDGMSGGDRGGTAELIQLIKHSKTPVICICNDRQSTKVRSLANHSYDLRMRRPTKTQIAKRLLEIGIEEGLEVEKNAMEEAVERCGNDIRQSLMQMQKWKMITNKVTYADLVGQQPHEKDDVLRLNPFSATQQIFQQNLTFAKRNEAYFVDYDLLPLMIQENYVQSIMSTRKTSDEKLNAIMNAAAFIAEGDIVSKYVRMQQRWDLLTKQAALNVGACIYASGYLGHPEFSKWLGKNSSANKSKRLLSELSLRMRTHASGSREVIRLDYVPYMKEILLTQLASGEDDCISAVIERLDACEISREDLTEAMESFKFPGIKRHSYADLDSKAKASFTRSYNKTTHTAQALVELALTSGKKTRATVSAPQNEELPIPSDAETDESDDPNKDDADLSKFMRNIKKRKAAKADPKSNRRSGQKRNAKSNTKRVQTAPNHELFSEEMGVHETTPPSQIKRSIDNHSRIFQSVKEYVKETQGKRVIETVLIANNGISAVKAIRSIRSWSYEMFADEHKVRFVVMATPEDLRANAEYIRMAEHVVEVPGGANNNNYANVGLIVETAERYEVDAVWAGWGHASENPLLPDALSNTERQIVFIGPPSQPMRALGDKIGSTIIAQSARVPTIAWNGDGIYVDYKEKNAIPDEIYQSAQINNGAHCLQECKRIGFPVMIKASEGGGGRGIRKVTEESQVHNAWEAVRGELPGSPVFVMKLAPKSRHLEVQLLADEYGNAIALSGRDCSVQRRHQKIVEEGPVLAPSPAIWGEMMKAATRLAKEVQYVNAGTVEYLFSERPEDQENPFFFLELNPRLQVEHPVTEMITHVNLPAAQLQVAMGIPLSYIPDIRRLYDHDGFGKEAIDFDTEQQLPPHGHVIAARITAEDPNAGFQPTSGAIKELNFRSTPDVWGYFSVDSSGLVHEFADSQIGHLFAWGTTRDRARQNMILALKELSIRGDIHTTVEYIVNMMESEDFRLNKIDTTWLDDRIARHKEVRLQGRPDPLMVVMVGAVCSAYQSANARIEEFVSQLERGQLPSSSLLKQCDDLKLIYEGIKYQIKAHRSGQIWFTLECNDSYVQVEIRTLSDGGFLILLNGKSHVAYATKEAQGLRLVVNGHTCVFTNEYDPTRLVTNTAGKLARYLVNDNSRLRRGTPYAEIEVMKMYMPLLAQEDGTIKFMKSEGAVLAPGDCIAMMDLDDPSCVKKSECYSGKVPKKEMAPEHAMERKKPLHKFRWSLETIKTALDGFYVPDDLLDRSFNDLFDSLNNPHLPVEEIKEYLSPLAGLIPLEYFARINDALHQYRTKVSDSSDCRVEDFNVNDVEVILHQYKASLDNDRAKSDFEATVLGLKTILAKYRNGLISGYESVIAGFINQYLVVEKAYANTQNVEDVITALRHQYTDDLVRVFAIARAHRELGRRTKLLLRILEFASRQSSKLVKAQSIMPLLEQLANLKHKQYSLIALEARQLLMDNKMPSFRDRMHEVEGLLREMVNDRESPNVSDKVQALLDHSQPLFDILIPLLKHGDVRVREAALELYIRRIYRSYVLESVEKKCNGEIFAQQFQFRSPIYDALAVGIAPAESYHDLSSLLNKTGDDDDTFEDKAVTTPTTCTESQKISPNILRHGIIVSFSTLEAVKRCWRETLQLLPVQNNMLSFKKTGPVNVVHILLTDEGAREDVFLQDVEGFLKAKSDSLRNHGIRRVSIAIRANIVATASSHSSDNDLYPSVYTFSNRLDYSEDRIVRHLEAPLAYKLELRRLRNYTVTPLNSENKNVHLYLAETKSVAQPQGEKIRRIFVRGVVRTIDKSNDGTRSEFDAYPGPERTLVDALNSLELAMGSSTLDGGSTIKNNHVFLNILPVATVDPQYLEGVIRILAFRYAQRLEQLRVTQVELKISARFNDDAAKIPVRLIASNPTGYVLRVDSYVEAAGHDETIFSSIGDDGNGELDGLPTSTPYPVSFPFDKKRELAKAMSNTVYAYDFVELFEYCVMRSWRIHAHRHSSEKISIPNVVLESKELILDSSGDLVETSRPSGQNTFGMVAWLMKMYTVEYPEGREIVVICNDITYKAGSFGTIEDKLFEQASKLARKRGIPRIFLAANAGARLGMAESIKSLYKVCWKDNQDPMKGFKYIYLTPQDYTALASQHAVAARLLTTENGDDRYILTDIIGVENDLGVECLQGSGSIAGETARAYQDIFTLTYVCGRSVGIGAYLVRLGHRTIQNKTHSPIILTGFQALNKLMGREVYTSNDQLGGVKVMHTNGITHMTSKNPLNGVSSILEWLSFVPAVRHGPLPIRDISGWDVVERTIDYVPCKSSQYDPRALLCGKVDESSGQWLSGMADKDSFIESLDGWAKSVIVGRARIGGIPFGAIITEVRTSEKIIPADPASPSTQENIILQAGQVWFPDSAHKTATAIKDFKGEDLPLFIFANWRGFSGGQRDMFDEVLKFGAAIVDGLVGYEQPVFVYIPPYAELRGGAWAVVDSTINKGIMEMYADSTGRGGVLEPAGLIEIKYRKKQVLELMHRLDAKLKDLTDKAAATDNEDTALQTQLRSAIKEREDELMPMYIQITTEFAELHDTPGRMKAKHVIRDIVEWKNARKFFYWRLKRKLGEFALGRDIAQSLTKESSTMLDAEHIMKGWFAEAVNAGRIARPNNETIAELWEKNDKDVLMWLSSDKEWLQNRLRGLWREHTINGVVSLGLRDPKAAVIGILDLLHQLPDKDQEEALSALRRGSIFHRSTSSGKLNSPVNK</sequence>
<dbReference type="GO" id="GO:0046872">
    <property type="term" value="F:metal ion binding"/>
    <property type="evidence" value="ECO:0007669"/>
    <property type="project" value="InterPro"/>
</dbReference>
<evidence type="ECO:0000256" key="9">
    <source>
        <dbReference type="ARBA" id="ARBA00022840"/>
    </source>
</evidence>
<keyword evidence="9 16" id="KW-0067">ATP-binding</keyword>
<dbReference type="GO" id="GO:0005663">
    <property type="term" value="C:DNA replication factor C complex"/>
    <property type="evidence" value="ECO:0007669"/>
    <property type="project" value="InterPro"/>
</dbReference>
<evidence type="ECO:0000256" key="11">
    <source>
        <dbReference type="ARBA" id="ARBA00023160"/>
    </source>
</evidence>
<dbReference type="FunFam" id="2.40.50.100:FF:000005">
    <property type="entry name" value="Acetyl-CoA carboxylase 1"/>
    <property type="match status" value="1"/>
</dbReference>
<feature type="region of interest" description="Disordered" evidence="18">
    <location>
        <begin position="681"/>
        <end position="777"/>
    </location>
</feature>
<dbReference type="Gene3D" id="3.40.50.10190">
    <property type="entry name" value="BRCT domain"/>
    <property type="match status" value="1"/>
</dbReference>
<keyword evidence="11" id="KW-0275">Fatty acid biosynthesis</keyword>
<keyword evidence="25" id="KW-1185">Reference proteome</keyword>
<keyword evidence="12" id="KW-0092">Biotin</keyword>
<dbReference type="InterPro" id="IPR047854">
    <property type="entry name" value="RFC_lid"/>
</dbReference>
<dbReference type="CDD" id="cd18140">
    <property type="entry name" value="HLD_clamp_RFC"/>
    <property type="match status" value="1"/>
</dbReference>
<comment type="similarity">
    <text evidence="3">Belongs to the activator 1 large subunit family.</text>
</comment>
<dbReference type="Pfam" id="PF21385">
    <property type="entry name" value="ACCA_BT"/>
    <property type="match status" value="1"/>
</dbReference>
<dbReference type="InterPro" id="IPR001357">
    <property type="entry name" value="BRCT_dom"/>
</dbReference>
<dbReference type="SUPFAM" id="SSF51246">
    <property type="entry name" value="Rudiment single hybrid motif"/>
    <property type="match status" value="1"/>
</dbReference>
<dbReference type="PROSITE" id="PS50979">
    <property type="entry name" value="BC"/>
    <property type="match status" value="1"/>
</dbReference>
<dbReference type="SUPFAM" id="SSF52113">
    <property type="entry name" value="BRCT domain"/>
    <property type="match status" value="1"/>
</dbReference>
<evidence type="ECO:0000259" key="20">
    <source>
        <dbReference type="PROSITE" id="PS50975"/>
    </source>
</evidence>
<dbReference type="Gene3D" id="3.40.50.20">
    <property type="match status" value="1"/>
</dbReference>
<dbReference type="InParanoid" id="A0A024FUG0"/>
<dbReference type="SUPFAM" id="SSF52096">
    <property type="entry name" value="ClpP/crotonase"/>
    <property type="match status" value="2"/>
</dbReference>
<evidence type="ECO:0000256" key="2">
    <source>
        <dbReference type="ARBA" id="ARBA00004956"/>
    </source>
</evidence>
<dbReference type="GO" id="GO:0004075">
    <property type="term" value="F:biotin carboxylase activity"/>
    <property type="evidence" value="ECO:0007669"/>
    <property type="project" value="UniProtKB-EC"/>
</dbReference>
<dbReference type="FunFam" id="3.90.226.10:FF:000010">
    <property type="entry name" value="acetyl-CoA carboxylase isoform X2"/>
    <property type="match status" value="1"/>
</dbReference>
<dbReference type="InterPro" id="IPR016185">
    <property type="entry name" value="PreATP-grasp_dom_sf"/>
</dbReference>
<dbReference type="FunFam" id="3.40.50.20:FF:000005">
    <property type="entry name" value="acetyl-CoA carboxylase isoform X2"/>
    <property type="match status" value="1"/>
</dbReference>
<dbReference type="Gene3D" id="3.30.1490.20">
    <property type="entry name" value="ATP-grasp fold, A domain"/>
    <property type="match status" value="1"/>
</dbReference>
<dbReference type="Pfam" id="PF01039">
    <property type="entry name" value="Carboxyl_trans"/>
    <property type="match status" value="1"/>
</dbReference>
<dbReference type="FunFam" id="2.40.460.10:FF:000001">
    <property type="entry name" value="Acetyl-CoA carboxylase 1"/>
    <property type="match status" value="1"/>
</dbReference>
<dbReference type="Pfam" id="PF00364">
    <property type="entry name" value="Biotin_lipoyl"/>
    <property type="match status" value="1"/>
</dbReference>
<dbReference type="FunFam" id="3.40.50.300:FF:000395">
    <property type="entry name" value="Replication factor C subunit 1"/>
    <property type="match status" value="1"/>
</dbReference>
<dbReference type="PANTHER" id="PTHR45728:SF3">
    <property type="entry name" value="ACETYL-COA CARBOXYLASE"/>
    <property type="match status" value="1"/>
</dbReference>
<keyword evidence="4" id="KW-0444">Lipid biosynthesis</keyword>
<feature type="domain" description="Biotin carboxylation" evidence="21">
    <location>
        <begin position="801"/>
        <end position="1302"/>
    </location>
</feature>
<dbReference type="GO" id="GO:0006633">
    <property type="term" value="P:fatty acid biosynthetic process"/>
    <property type="evidence" value="ECO:0007669"/>
    <property type="project" value="UniProtKB-KW"/>
</dbReference>
<keyword evidence="6" id="KW-0235">DNA replication</keyword>
<dbReference type="InterPro" id="IPR003959">
    <property type="entry name" value="ATPase_AAA_core"/>
</dbReference>
<dbReference type="SUPFAM" id="SSF48019">
    <property type="entry name" value="post-AAA+ oligomerization domain-like"/>
    <property type="match status" value="1"/>
</dbReference>
<evidence type="ECO:0000259" key="19">
    <source>
        <dbReference type="PROSITE" id="PS50172"/>
    </source>
</evidence>
<keyword evidence="5" id="KW-0436">Ligase</keyword>
<dbReference type="InterPro" id="IPR011054">
    <property type="entry name" value="Rudment_hybrid_motif"/>
</dbReference>
<dbReference type="InterPro" id="IPR005479">
    <property type="entry name" value="CPAse_ATP-bd"/>
</dbReference>
<dbReference type="InterPro" id="IPR013815">
    <property type="entry name" value="ATP_grasp_subdomain_1"/>
</dbReference>
<reference evidence="24 25" key="1">
    <citation type="submission" date="2012-05" db="EMBL/GenBank/DDBJ databases">
        <title>Recombination and specialization in a pathogen metapopulation.</title>
        <authorList>
            <person name="Gardiner A."/>
            <person name="Kemen E."/>
            <person name="Schultz-Larsen T."/>
            <person name="MacLean D."/>
            <person name="Van Oosterhout C."/>
            <person name="Jones J.D.G."/>
        </authorList>
    </citation>
    <scope>NUCLEOTIDE SEQUENCE [LARGE SCALE GENOMIC DNA]</scope>
    <source>
        <strain evidence="24 25">Ac Nc2</strain>
    </source>
</reference>
<organism evidence="24 25">
    <name type="scientific">Albugo candida</name>
    <dbReference type="NCBI Taxonomy" id="65357"/>
    <lineage>
        <taxon>Eukaryota</taxon>
        <taxon>Sar</taxon>
        <taxon>Stramenopiles</taxon>
        <taxon>Oomycota</taxon>
        <taxon>Peronosporomycetes</taxon>
        <taxon>Albuginales</taxon>
        <taxon>Albuginaceae</taxon>
        <taxon>Albugo</taxon>
    </lineage>
</organism>
<dbReference type="FunCoup" id="A0A024FUG0">
    <property type="interactions" value="100"/>
</dbReference>
<evidence type="ECO:0000256" key="16">
    <source>
        <dbReference type="PROSITE-ProRule" id="PRU00409"/>
    </source>
</evidence>
<dbReference type="InterPro" id="IPR011761">
    <property type="entry name" value="ATP-grasp"/>
</dbReference>
<dbReference type="Pfam" id="PF02786">
    <property type="entry name" value="CPSase_L_D2"/>
    <property type="match status" value="1"/>
</dbReference>
<dbReference type="GO" id="GO:0006260">
    <property type="term" value="P:DNA replication"/>
    <property type="evidence" value="ECO:0007669"/>
    <property type="project" value="UniProtKB-KW"/>
</dbReference>
<dbReference type="SUPFAM" id="SSF51230">
    <property type="entry name" value="Single hybrid motif"/>
    <property type="match status" value="1"/>
</dbReference>
<evidence type="ECO:0000256" key="8">
    <source>
        <dbReference type="ARBA" id="ARBA00022832"/>
    </source>
</evidence>
<dbReference type="InterPro" id="IPR013537">
    <property type="entry name" value="AcCoA_COase_cen"/>
</dbReference>
<dbReference type="InterPro" id="IPR008921">
    <property type="entry name" value="DNA_pol3_clamp-load_cplx_C"/>
</dbReference>
<dbReference type="SMART" id="SM00382">
    <property type="entry name" value="AAA"/>
    <property type="match status" value="1"/>
</dbReference>
<dbReference type="InterPro" id="IPR036420">
    <property type="entry name" value="BRCT_dom_sf"/>
</dbReference>
<dbReference type="UniPathway" id="UPA00655">
    <property type="reaction ID" value="UER00711"/>
</dbReference>
<evidence type="ECO:0000256" key="10">
    <source>
        <dbReference type="ARBA" id="ARBA00023098"/>
    </source>
</evidence>
<dbReference type="GO" id="GO:2001295">
    <property type="term" value="P:malonyl-CoA biosynthetic process"/>
    <property type="evidence" value="ECO:0007669"/>
    <property type="project" value="UniProtKB-UniPathway"/>
</dbReference>
<dbReference type="InterPro" id="IPR027417">
    <property type="entry name" value="P-loop_NTPase"/>
</dbReference>
<dbReference type="STRING" id="65357.A0A024FUG0"/>
<dbReference type="Gene3D" id="3.40.50.300">
    <property type="entry name" value="P-loop containing nucleotide triphosphate hydrolases"/>
    <property type="match status" value="1"/>
</dbReference>
<feature type="compositionally biased region" description="Basic residues" evidence="18">
    <location>
        <begin position="735"/>
        <end position="748"/>
    </location>
</feature>
<comment type="cofactor">
    <cofactor evidence="1">
        <name>biotin</name>
        <dbReference type="ChEBI" id="CHEBI:57586"/>
    </cofactor>
</comment>
<dbReference type="InterPro" id="IPR049076">
    <property type="entry name" value="ACCA"/>
</dbReference>
<feature type="domain" description="BRCT" evidence="19">
    <location>
        <begin position="71"/>
        <end position="157"/>
    </location>
</feature>
<dbReference type="Pfam" id="PF00533">
    <property type="entry name" value="BRCT"/>
    <property type="match status" value="1"/>
</dbReference>
<evidence type="ECO:0000313" key="24">
    <source>
        <dbReference type="EMBL" id="CCI10527.1"/>
    </source>
</evidence>
<dbReference type="Gene3D" id="3.90.226.10">
    <property type="entry name" value="2-enoyl-CoA Hydratase, Chain A, domain 1"/>
    <property type="match status" value="2"/>
</dbReference>
<dbReference type="GO" id="GO:0005524">
    <property type="term" value="F:ATP binding"/>
    <property type="evidence" value="ECO:0007669"/>
    <property type="project" value="UniProtKB-UniRule"/>
</dbReference>
<evidence type="ECO:0000256" key="5">
    <source>
        <dbReference type="ARBA" id="ARBA00022598"/>
    </source>
</evidence>
<dbReference type="InterPro" id="IPR003593">
    <property type="entry name" value="AAA+_ATPase"/>
</dbReference>
<keyword evidence="7 16" id="KW-0547">Nucleotide-binding</keyword>
<accession>A0A024FUG0</accession>
<dbReference type="GO" id="GO:0003989">
    <property type="term" value="F:acetyl-CoA carboxylase activity"/>
    <property type="evidence" value="ECO:0007669"/>
    <property type="project" value="UniProtKB-EC"/>
</dbReference>
<dbReference type="Pfam" id="PF02785">
    <property type="entry name" value="Biotin_carb_C"/>
    <property type="match status" value="1"/>
</dbReference>
<dbReference type="PROSITE" id="PS00867">
    <property type="entry name" value="CPSASE_2"/>
    <property type="match status" value="1"/>
</dbReference>
<keyword evidence="17" id="KW-0175">Coiled coil</keyword>
<gene>
    <name evidence="24" type="ORF">BN9_104310</name>
</gene>
<dbReference type="GO" id="GO:0003689">
    <property type="term" value="F:DNA clamp loader activity"/>
    <property type="evidence" value="ECO:0007669"/>
    <property type="project" value="InterPro"/>
</dbReference>
<dbReference type="InterPro" id="IPR013725">
    <property type="entry name" value="DNA_replication_fac_RFC1_C"/>
</dbReference>